<keyword evidence="4" id="KW-0805">Transcription regulation</keyword>
<reference evidence="10" key="1">
    <citation type="submission" date="2021-01" db="UniProtKB">
        <authorList>
            <consortium name="EnsemblPlants"/>
        </authorList>
    </citation>
    <scope>IDENTIFICATION</scope>
</reference>
<evidence type="ECO:0000256" key="1">
    <source>
        <dbReference type="ARBA" id="ARBA00004123"/>
    </source>
</evidence>
<protein>
    <recommendedName>
        <fullName evidence="9">Retinoblastoma-associated protein A-box domain-containing protein</fullName>
    </recommendedName>
</protein>
<evidence type="ECO:0000259" key="9">
    <source>
        <dbReference type="SMART" id="SM01368"/>
    </source>
</evidence>
<dbReference type="GO" id="GO:0032875">
    <property type="term" value="P:regulation of DNA endoreduplication"/>
    <property type="evidence" value="ECO:0007669"/>
    <property type="project" value="UniProtKB-ARBA"/>
</dbReference>
<dbReference type="InterPro" id="IPR002720">
    <property type="entry name" value="RB_A"/>
</dbReference>
<organism evidence="10 11">
    <name type="scientific">Kalanchoe fedtschenkoi</name>
    <name type="common">Lavender scallops</name>
    <name type="synonym">South American air plant</name>
    <dbReference type="NCBI Taxonomy" id="63787"/>
    <lineage>
        <taxon>Eukaryota</taxon>
        <taxon>Viridiplantae</taxon>
        <taxon>Streptophyta</taxon>
        <taxon>Embryophyta</taxon>
        <taxon>Tracheophyta</taxon>
        <taxon>Spermatophyta</taxon>
        <taxon>Magnoliopsida</taxon>
        <taxon>eudicotyledons</taxon>
        <taxon>Gunneridae</taxon>
        <taxon>Pentapetalae</taxon>
        <taxon>Saxifragales</taxon>
        <taxon>Crassulaceae</taxon>
        <taxon>Kalanchoe</taxon>
    </lineage>
</organism>
<dbReference type="PANTHER" id="PTHR13742:SF17">
    <property type="entry name" value="RE32990P-RELATED"/>
    <property type="match status" value="1"/>
</dbReference>
<dbReference type="GO" id="GO:0005634">
    <property type="term" value="C:nucleus"/>
    <property type="evidence" value="ECO:0007669"/>
    <property type="project" value="UniProtKB-SubCell"/>
</dbReference>
<dbReference type="Proteomes" id="UP000594263">
    <property type="component" value="Unplaced"/>
</dbReference>
<evidence type="ECO:0000256" key="5">
    <source>
        <dbReference type="ARBA" id="ARBA00023163"/>
    </source>
</evidence>
<dbReference type="Gene3D" id="1.10.472.10">
    <property type="entry name" value="Cyclin-like"/>
    <property type="match status" value="2"/>
</dbReference>
<dbReference type="GO" id="GO:0006357">
    <property type="term" value="P:regulation of transcription by RNA polymerase II"/>
    <property type="evidence" value="ECO:0007669"/>
    <property type="project" value="InterPro"/>
</dbReference>
<dbReference type="GO" id="GO:2000134">
    <property type="term" value="P:negative regulation of G1/S transition of mitotic cell cycle"/>
    <property type="evidence" value="ECO:0007669"/>
    <property type="project" value="TreeGrafter"/>
</dbReference>
<keyword evidence="6" id="KW-0539">Nucleus</keyword>
<feature type="region of interest" description="Disordered" evidence="8">
    <location>
        <begin position="307"/>
        <end position="330"/>
    </location>
</feature>
<sequence>MDKRLLLEQENSSDTVTCNPLDIVTCGFKRKHDVMSLASADAAPSPPCTPALVKVCKPASATMEMSPPPKAPSMTAAKWFQTVISPLPSTPNADLEIFLSSCEGNVKEEIMRRANIILGAIFPMSEAGELCVTGSLHIGSLIGNSWADDRRSEALKLYLRVLESICKSESQKLGGKNLSCLLANERFHRCMLACSAELVSARYMASSIAIPVFLESTGITAFDLTKVIETYIRHETSLPRELKRHLNSLEEQLLESMVWAKGSSLYNYLIAVRPSLAAEINRLGLLIEPMPSLDAITMRSNSSALVRKESQKRQKFETDEEMKSPTSVQKEECAASYDPISFTTPVKNRLRLLDGKLNPSAPSPLVQTAFISPRQVNSHCERNRHADAGIDILFSKVVKLAAVRISGLAERMKLSKQIRESVYSLFQGILSQRTNLFFNRHIDQIILCCFYGVAKLQVFKVNLTFKDIIDCYTKQAHSKSQIFRCVFVKWSSPQRNGTNGEDHIGIIKFYNEIFIPSVKPLLDEIGPLSESGLDLKTNKTEMFPVSPRMSRLGRLPDMSPKKISASHNVYLSPLRQAKKDVLISQTTKSYYACVGESTSAYQSPSKDLTAINRNLTGSHKAKIKLDYSKDAHLVSDSLVNSSLFLPDTLIKSEPKDQL</sequence>
<dbReference type="GO" id="GO:0005667">
    <property type="term" value="C:transcription regulator complex"/>
    <property type="evidence" value="ECO:0007669"/>
    <property type="project" value="TreeGrafter"/>
</dbReference>
<dbReference type="OMA" id="PQWRIEM"/>
<keyword evidence="7" id="KW-0131">Cell cycle</keyword>
<dbReference type="InterPro" id="IPR002719">
    <property type="entry name" value="RB_B"/>
</dbReference>
<dbReference type="FunFam" id="1.10.472.10:FF:000030">
    <property type="entry name" value="Retinoblastoma-related protein 1"/>
    <property type="match status" value="1"/>
</dbReference>
<dbReference type="GO" id="GO:0000785">
    <property type="term" value="C:chromatin"/>
    <property type="evidence" value="ECO:0007669"/>
    <property type="project" value="TreeGrafter"/>
</dbReference>
<evidence type="ECO:0000256" key="8">
    <source>
        <dbReference type="SAM" id="MobiDB-lite"/>
    </source>
</evidence>
<dbReference type="GO" id="GO:0030154">
    <property type="term" value="P:cell differentiation"/>
    <property type="evidence" value="ECO:0007669"/>
    <property type="project" value="TreeGrafter"/>
</dbReference>
<keyword evidence="11" id="KW-1185">Reference proteome</keyword>
<dbReference type="AlphaFoldDB" id="A0A7N0T585"/>
<evidence type="ECO:0000256" key="6">
    <source>
        <dbReference type="ARBA" id="ARBA00023242"/>
    </source>
</evidence>
<feature type="domain" description="Retinoblastoma-associated protein A-box" evidence="9">
    <location>
        <begin position="68"/>
        <end position="269"/>
    </location>
</feature>
<evidence type="ECO:0000313" key="11">
    <source>
        <dbReference type="Proteomes" id="UP000594263"/>
    </source>
</evidence>
<evidence type="ECO:0000256" key="4">
    <source>
        <dbReference type="ARBA" id="ARBA00023015"/>
    </source>
</evidence>
<evidence type="ECO:0000256" key="2">
    <source>
        <dbReference type="ARBA" id="ARBA00009475"/>
    </source>
</evidence>
<dbReference type="GO" id="GO:0000977">
    <property type="term" value="F:RNA polymerase II transcription regulatory region sequence-specific DNA binding"/>
    <property type="evidence" value="ECO:0007669"/>
    <property type="project" value="TreeGrafter"/>
</dbReference>
<dbReference type="InterPro" id="IPR028309">
    <property type="entry name" value="RB_fam"/>
</dbReference>
<dbReference type="Gramene" id="Kaladp0022s0239.1.v1.1">
    <property type="protein sequence ID" value="Kaladp0022s0239.1.v1.1"/>
    <property type="gene ID" value="Kaladp0022s0239.v1.1"/>
</dbReference>
<dbReference type="Pfam" id="PF01858">
    <property type="entry name" value="RB_A"/>
    <property type="match status" value="1"/>
</dbReference>
<name>A0A7N0T585_KALFE</name>
<evidence type="ECO:0000313" key="10">
    <source>
        <dbReference type="EnsemblPlants" id="Kaladp0022s0239.1.v1.1"/>
    </source>
</evidence>
<evidence type="ECO:0000256" key="3">
    <source>
        <dbReference type="ARBA" id="ARBA00022491"/>
    </source>
</evidence>
<dbReference type="EnsemblPlants" id="Kaladp0022s0239.1.v1.1">
    <property type="protein sequence ID" value="Kaladp0022s0239.1.v1.1"/>
    <property type="gene ID" value="Kaladp0022s0239.v1.1"/>
</dbReference>
<dbReference type="SUPFAM" id="SSF47954">
    <property type="entry name" value="Cyclin-like"/>
    <property type="match status" value="2"/>
</dbReference>
<keyword evidence="5" id="KW-0804">Transcription</keyword>
<comment type="subcellular location">
    <subcellularLocation>
        <location evidence="1">Nucleus</location>
    </subcellularLocation>
</comment>
<accession>A0A7N0T585</accession>
<comment type="similarity">
    <text evidence="2">Belongs to the retinoblastoma protein (RB) family.</text>
</comment>
<evidence type="ECO:0000256" key="7">
    <source>
        <dbReference type="ARBA" id="ARBA00023306"/>
    </source>
</evidence>
<dbReference type="Pfam" id="PF01857">
    <property type="entry name" value="RB_B"/>
    <property type="match status" value="1"/>
</dbReference>
<dbReference type="InterPro" id="IPR036915">
    <property type="entry name" value="Cyclin-like_sf"/>
</dbReference>
<dbReference type="SMART" id="SM01368">
    <property type="entry name" value="RB_A"/>
    <property type="match status" value="1"/>
</dbReference>
<keyword evidence="3" id="KW-0678">Repressor</keyword>
<dbReference type="PANTHER" id="PTHR13742">
    <property type="entry name" value="RETINOBLASTOMA-ASSOCIATED PROTEIN RB -RELATED"/>
    <property type="match status" value="1"/>
</dbReference>
<proteinExistence type="inferred from homology"/>